<dbReference type="InterPro" id="IPR029058">
    <property type="entry name" value="AB_hydrolase_fold"/>
</dbReference>
<dbReference type="InterPro" id="IPR050583">
    <property type="entry name" value="Mycobacterial_A85_antigen"/>
</dbReference>
<keyword evidence="1" id="KW-0378">Hydrolase</keyword>
<dbReference type="RefSeq" id="WP_010752731.1">
    <property type="nucleotide sequence ID" value="NZ_JADMDV010000001.1"/>
</dbReference>
<comment type="caution">
    <text evidence="1">The sequence shown here is derived from an EMBL/GenBank/DDBJ whole genome shotgun (WGS) entry which is preliminary data.</text>
</comment>
<accession>A0AAW8U0U7</accession>
<dbReference type="PANTHER" id="PTHR48098">
    <property type="entry name" value="ENTEROCHELIN ESTERASE-RELATED"/>
    <property type="match status" value="1"/>
</dbReference>
<dbReference type="SUPFAM" id="SSF53474">
    <property type="entry name" value="alpha/beta-Hydrolases"/>
    <property type="match status" value="1"/>
</dbReference>
<organism evidence="1 2">
    <name type="scientific">Enterococcus asini</name>
    <dbReference type="NCBI Taxonomy" id="57732"/>
    <lineage>
        <taxon>Bacteria</taxon>
        <taxon>Bacillati</taxon>
        <taxon>Bacillota</taxon>
        <taxon>Bacilli</taxon>
        <taxon>Lactobacillales</taxon>
        <taxon>Enterococcaceae</taxon>
        <taxon>Enterococcus</taxon>
    </lineage>
</organism>
<proteinExistence type="predicted"/>
<evidence type="ECO:0000313" key="1">
    <source>
        <dbReference type="EMBL" id="MDT2809545.1"/>
    </source>
</evidence>
<dbReference type="GO" id="GO:0016747">
    <property type="term" value="F:acyltransferase activity, transferring groups other than amino-acyl groups"/>
    <property type="evidence" value="ECO:0007669"/>
    <property type="project" value="TreeGrafter"/>
</dbReference>
<reference evidence="1" key="1">
    <citation type="submission" date="2023-03" db="EMBL/GenBank/DDBJ databases">
        <authorList>
            <person name="Shen W."/>
            <person name="Cai J."/>
        </authorList>
    </citation>
    <scope>NUCLEOTIDE SEQUENCE</scope>
    <source>
        <strain evidence="1">B226-2</strain>
    </source>
</reference>
<evidence type="ECO:0000313" key="2">
    <source>
        <dbReference type="Proteomes" id="UP001256711"/>
    </source>
</evidence>
<sequence>MAFLQVNCFSNTLDMQVMLNVILPQQTHKKVGTDSVGQTSDVPVLYLLHGMGGNHSVWERRTSIERYVDDYGLAVIMPATDHGWYTDTTYDMNYWTYIAEELPELCRELFPQLTKKRERTFVAGLSMGGYGAVKLGLRKPENFSRVASLSGALCFTEDPAPLLAIRSRAYWEGIFGPLEKLGTSMENPLHLLSQVDPKSAPEFFICCGTEDDLLPVNHYFVHKAQEKGFAVTYEEGPGIHNWDFWDAWLPRVLEWLPLDK</sequence>
<gene>
    <name evidence="1" type="ORF">P7H43_03540</name>
</gene>
<name>A0AAW8U0U7_9ENTE</name>
<dbReference type="GO" id="GO:0016787">
    <property type="term" value="F:hydrolase activity"/>
    <property type="evidence" value="ECO:0007669"/>
    <property type="project" value="UniProtKB-KW"/>
</dbReference>
<dbReference type="Proteomes" id="UP001256711">
    <property type="component" value="Unassembled WGS sequence"/>
</dbReference>
<dbReference type="Pfam" id="PF00756">
    <property type="entry name" value="Esterase"/>
    <property type="match status" value="1"/>
</dbReference>
<dbReference type="GeneID" id="78364267"/>
<dbReference type="EMBL" id="JARQBJ010000002">
    <property type="protein sequence ID" value="MDT2809545.1"/>
    <property type="molecule type" value="Genomic_DNA"/>
</dbReference>
<protein>
    <submittedName>
        <fullName evidence="1">Alpha/beta hydrolase family protein</fullName>
    </submittedName>
</protein>
<dbReference type="AlphaFoldDB" id="A0AAW8U0U7"/>
<dbReference type="InterPro" id="IPR000801">
    <property type="entry name" value="Esterase-like"/>
</dbReference>
<dbReference type="PANTHER" id="PTHR48098:SF1">
    <property type="entry name" value="DIACYLGLYCEROL ACYLTRANSFERASE_MYCOLYLTRANSFERASE AG85A"/>
    <property type="match status" value="1"/>
</dbReference>
<dbReference type="Gene3D" id="3.40.50.1820">
    <property type="entry name" value="alpha/beta hydrolase"/>
    <property type="match status" value="1"/>
</dbReference>